<dbReference type="InterPro" id="IPR036264">
    <property type="entry name" value="Bact_exopeptidase_dim_dom"/>
</dbReference>
<dbReference type="InterPro" id="IPR017439">
    <property type="entry name" value="Amidohydrolase"/>
</dbReference>
<dbReference type="PANTHER" id="PTHR11014">
    <property type="entry name" value="PEPTIDASE M20 FAMILY MEMBER"/>
    <property type="match status" value="1"/>
</dbReference>
<dbReference type="InterPro" id="IPR011650">
    <property type="entry name" value="Peptidase_M20_dimer"/>
</dbReference>
<protein>
    <recommendedName>
        <fullName evidence="2">Peptidase M20 dimerisation domain-containing protein</fullName>
    </recommendedName>
</protein>
<reference evidence="3 4" key="1">
    <citation type="submission" date="2018-10" db="EMBL/GenBank/DDBJ databases">
        <title>Genome sequencing of Arthrobacter oryzae TNB02.</title>
        <authorList>
            <person name="Cho Y.-J."/>
            <person name="Cho A."/>
            <person name="Kim O.-S."/>
        </authorList>
    </citation>
    <scope>NUCLEOTIDE SEQUENCE [LARGE SCALE GENOMIC DNA]</scope>
    <source>
        <strain evidence="3 4">TNB02</strain>
    </source>
</reference>
<dbReference type="Gene3D" id="3.30.70.360">
    <property type="match status" value="1"/>
</dbReference>
<gene>
    <name evidence="3" type="ORF">D7003_13120</name>
</gene>
<evidence type="ECO:0000313" key="3">
    <source>
        <dbReference type="EMBL" id="RNL53058.1"/>
    </source>
</evidence>
<evidence type="ECO:0000256" key="1">
    <source>
        <dbReference type="SAM" id="MobiDB-lite"/>
    </source>
</evidence>
<dbReference type="Pfam" id="PF07687">
    <property type="entry name" value="M20_dimer"/>
    <property type="match status" value="1"/>
</dbReference>
<comment type="caution">
    <text evidence="3">The sequence shown here is derived from an EMBL/GenBank/DDBJ whole genome shotgun (WGS) entry which is preliminary data.</text>
</comment>
<evidence type="ECO:0000259" key="2">
    <source>
        <dbReference type="Pfam" id="PF07687"/>
    </source>
</evidence>
<sequence length="209" mass="22667">MTRTGPSSSCVIATTSAIRTEPIRRPSQPATELRRVPPQRGLASRRSPEYCVYDYGTGSWMRRDGGSMPLLGLHVFSGKFENGVFHSRPGTLMAGCEEFFVTVRGEGGHGSQPHLAKDPVPVACEMVVGLQTLVTRGFDVFDPVEATVGRIEGGTLGNIIPDTASFDLTLRIFSPESRDKLVSDVRRFLRGVADAHGLTVSSPRPRTIP</sequence>
<dbReference type="Proteomes" id="UP000273807">
    <property type="component" value="Unassembled WGS sequence"/>
</dbReference>
<accession>A0A3N0BUT5</accession>
<dbReference type="AlphaFoldDB" id="A0A3N0BUT5"/>
<keyword evidence="4" id="KW-1185">Reference proteome</keyword>
<dbReference type="EMBL" id="RBED01000110">
    <property type="protein sequence ID" value="RNL53058.1"/>
    <property type="molecule type" value="Genomic_DNA"/>
</dbReference>
<feature type="region of interest" description="Disordered" evidence="1">
    <location>
        <begin position="21"/>
        <end position="42"/>
    </location>
</feature>
<name>A0A3N0BUT5_9MICC</name>
<dbReference type="GO" id="GO:0016787">
    <property type="term" value="F:hydrolase activity"/>
    <property type="evidence" value="ECO:0007669"/>
    <property type="project" value="InterPro"/>
</dbReference>
<evidence type="ECO:0000313" key="4">
    <source>
        <dbReference type="Proteomes" id="UP000273807"/>
    </source>
</evidence>
<feature type="domain" description="Peptidase M20 dimerisation" evidence="2">
    <location>
        <begin position="99"/>
        <end position="191"/>
    </location>
</feature>
<proteinExistence type="predicted"/>
<dbReference type="Gene3D" id="3.40.630.10">
    <property type="entry name" value="Zn peptidases"/>
    <property type="match status" value="1"/>
</dbReference>
<organism evidence="3 4">
    <name type="scientific">Arthrobacter oryzae</name>
    <dbReference type="NCBI Taxonomy" id="409290"/>
    <lineage>
        <taxon>Bacteria</taxon>
        <taxon>Bacillati</taxon>
        <taxon>Actinomycetota</taxon>
        <taxon>Actinomycetes</taxon>
        <taxon>Micrococcales</taxon>
        <taxon>Micrococcaceae</taxon>
        <taxon>Arthrobacter</taxon>
    </lineage>
</organism>
<dbReference type="OrthoDB" id="9777385at2"/>
<dbReference type="SUPFAM" id="SSF55031">
    <property type="entry name" value="Bacterial exopeptidase dimerisation domain"/>
    <property type="match status" value="1"/>
</dbReference>
<dbReference type="PANTHER" id="PTHR11014:SF63">
    <property type="entry name" value="METALLOPEPTIDASE, PUTATIVE (AFU_ORTHOLOGUE AFUA_6G09600)-RELATED"/>
    <property type="match status" value="1"/>
</dbReference>